<protein>
    <recommendedName>
        <fullName evidence="3 7">2-C-methyl-D-erythritol 2,4-cyclodiphosphate synthase</fullName>
        <shortName evidence="7">MECDP-synthase</shortName>
        <shortName evidence="7">MECPP-synthase</shortName>
        <shortName evidence="7">MECPS</shortName>
        <ecNumber evidence="3 7">4.6.1.12</ecNumber>
    </recommendedName>
</protein>
<feature type="site" description="Transition state stabilizer" evidence="7">
    <location>
        <position position="133"/>
    </location>
</feature>
<evidence type="ECO:0000256" key="5">
    <source>
        <dbReference type="ARBA" id="ARBA00023229"/>
    </source>
</evidence>
<dbReference type="InterPro" id="IPR020555">
    <property type="entry name" value="MECDP_synthase_CS"/>
</dbReference>
<dbReference type="Gene3D" id="3.30.1330.50">
    <property type="entry name" value="2-C-methyl-D-erythritol 2,4-cyclodiphosphate synthase"/>
    <property type="match status" value="1"/>
</dbReference>
<dbReference type="EMBL" id="CP019082">
    <property type="protein sequence ID" value="APW62472.1"/>
    <property type="molecule type" value="Genomic_DNA"/>
</dbReference>
<feature type="site" description="Transition state stabilizer" evidence="7">
    <location>
        <position position="34"/>
    </location>
</feature>
<dbReference type="Pfam" id="PF02542">
    <property type="entry name" value="YgbB"/>
    <property type="match status" value="1"/>
</dbReference>
<dbReference type="EC" id="4.6.1.12" evidence="3 7"/>
<evidence type="ECO:0000313" key="10">
    <source>
        <dbReference type="EMBL" id="APW62472.1"/>
    </source>
</evidence>
<feature type="binding site" evidence="7">
    <location>
        <begin position="34"/>
        <end position="35"/>
    </location>
    <ligand>
        <name>4-CDP-2-C-methyl-D-erythritol 2-phosphate</name>
        <dbReference type="ChEBI" id="CHEBI:57919"/>
    </ligand>
</feature>
<dbReference type="RefSeq" id="WP_076348597.1">
    <property type="nucleotide sequence ID" value="NZ_CP019082.1"/>
</dbReference>
<dbReference type="GO" id="GO:0008685">
    <property type="term" value="F:2-C-methyl-D-erythritol 2,4-cyclodiphosphate synthase activity"/>
    <property type="evidence" value="ECO:0007669"/>
    <property type="project" value="UniProtKB-UniRule"/>
</dbReference>
<dbReference type="FunFam" id="3.30.1330.50:FF:000003">
    <property type="entry name" value="2-C-methyl-D-erythritol 2,4-cyclodiphosphate synthase"/>
    <property type="match status" value="1"/>
</dbReference>
<keyword evidence="11" id="KW-1185">Reference proteome</keyword>
<feature type="domain" description="2-C-methyl-D-erythritol 2,4-cyclodiphosphate synthase" evidence="9">
    <location>
        <begin position="1"/>
        <end position="154"/>
    </location>
</feature>
<evidence type="ECO:0000256" key="3">
    <source>
        <dbReference type="ARBA" id="ARBA00012579"/>
    </source>
</evidence>
<dbReference type="GO" id="GO:0019288">
    <property type="term" value="P:isopentenyl diphosphate biosynthetic process, methylerythritol 4-phosphate pathway"/>
    <property type="evidence" value="ECO:0007669"/>
    <property type="project" value="UniProtKB-UniRule"/>
</dbReference>
<dbReference type="KEGG" id="pbor:BSF38_04018"/>
<keyword evidence="6 7" id="KW-0456">Lyase</keyword>
<dbReference type="PANTHER" id="PTHR43181">
    <property type="entry name" value="2-C-METHYL-D-ERYTHRITOL 2,4-CYCLODIPHOSPHATE SYNTHASE, CHLOROPLASTIC"/>
    <property type="match status" value="1"/>
</dbReference>
<gene>
    <name evidence="7 10" type="primary">ispF</name>
    <name evidence="10" type="ORF">BSF38_04018</name>
</gene>
<keyword evidence="4 7" id="KW-0479">Metal-binding</keyword>
<dbReference type="UniPathway" id="UPA00056">
    <property type="reaction ID" value="UER00095"/>
</dbReference>
<feature type="binding site" evidence="7">
    <location>
        <begin position="56"/>
        <end position="58"/>
    </location>
    <ligand>
        <name>4-CDP-2-C-methyl-D-erythritol 2-phosphate</name>
        <dbReference type="ChEBI" id="CHEBI:57919"/>
    </ligand>
</feature>
<dbReference type="CDD" id="cd00554">
    <property type="entry name" value="MECDP_synthase"/>
    <property type="match status" value="1"/>
</dbReference>
<dbReference type="HAMAP" id="MF_00107">
    <property type="entry name" value="IspF"/>
    <property type="match status" value="1"/>
</dbReference>
<comment type="cofactor">
    <cofactor evidence="7">
        <name>a divalent metal cation</name>
        <dbReference type="ChEBI" id="CHEBI:60240"/>
    </cofactor>
    <text evidence="7">Binds 1 divalent metal cation per subunit.</text>
</comment>
<dbReference type="STRING" id="1387353.BSF38_04018"/>
<dbReference type="AlphaFoldDB" id="A0A1U7CU67"/>
<comment type="caution">
    <text evidence="7">Lacks conserved residue(s) required for the propagation of feature annotation.</text>
</comment>
<dbReference type="PROSITE" id="PS01350">
    <property type="entry name" value="ISPF"/>
    <property type="match status" value="1"/>
</dbReference>
<dbReference type="NCBIfam" id="TIGR00151">
    <property type="entry name" value="ispF"/>
    <property type="match status" value="1"/>
</dbReference>
<comment type="similarity">
    <text evidence="7 8">Belongs to the IspF family.</text>
</comment>
<evidence type="ECO:0000256" key="1">
    <source>
        <dbReference type="ARBA" id="ARBA00000200"/>
    </source>
</evidence>
<organism evidence="10 11">
    <name type="scientific">Paludisphaera borealis</name>
    <dbReference type="NCBI Taxonomy" id="1387353"/>
    <lineage>
        <taxon>Bacteria</taxon>
        <taxon>Pseudomonadati</taxon>
        <taxon>Planctomycetota</taxon>
        <taxon>Planctomycetia</taxon>
        <taxon>Isosphaerales</taxon>
        <taxon>Isosphaeraceae</taxon>
        <taxon>Paludisphaera</taxon>
    </lineage>
</organism>
<evidence type="ECO:0000313" key="11">
    <source>
        <dbReference type="Proteomes" id="UP000186309"/>
    </source>
</evidence>
<feature type="binding site" evidence="7">
    <location>
        <position position="42"/>
    </location>
    <ligand>
        <name>a divalent metal cation</name>
        <dbReference type="ChEBI" id="CHEBI:60240"/>
    </ligand>
</feature>
<comment type="subunit">
    <text evidence="7">Homotrimer.</text>
</comment>
<feature type="binding site" evidence="7">
    <location>
        <position position="142"/>
    </location>
    <ligand>
        <name>4-CDP-2-C-methyl-D-erythritol 2-phosphate</name>
        <dbReference type="ChEBI" id="CHEBI:57919"/>
    </ligand>
</feature>
<evidence type="ECO:0000256" key="2">
    <source>
        <dbReference type="ARBA" id="ARBA00004709"/>
    </source>
</evidence>
<dbReference type="SUPFAM" id="SSF69765">
    <property type="entry name" value="IpsF-like"/>
    <property type="match status" value="1"/>
</dbReference>
<evidence type="ECO:0000259" key="9">
    <source>
        <dbReference type="Pfam" id="PF02542"/>
    </source>
</evidence>
<evidence type="ECO:0000256" key="4">
    <source>
        <dbReference type="ARBA" id="ARBA00022723"/>
    </source>
</evidence>
<feature type="binding site" evidence="7">
    <location>
        <position position="10"/>
    </location>
    <ligand>
        <name>a divalent metal cation</name>
        <dbReference type="ChEBI" id="CHEBI:60240"/>
    </ligand>
</feature>
<dbReference type="InterPro" id="IPR003526">
    <property type="entry name" value="MECDP_synthase"/>
</dbReference>
<sequence>MRVGIGHDTHRLVEDRPLILGGLRIEHSRGLAGHSDADVVCHAVADALLGAAALGDIGEHYPDDDPQWRDLDSAQLLAEVVDRVGREGWRPVNCDVIVHAQAPKLGPHKATIRANLARLLGLPETAVNVKAKTGEHVGPVGRAEAIACHAVVLLESCTPER</sequence>
<dbReference type="PANTHER" id="PTHR43181:SF1">
    <property type="entry name" value="2-C-METHYL-D-ERYTHRITOL 2,4-CYCLODIPHOSPHATE SYNTHASE, CHLOROPLASTIC"/>
    <property type="match status" value="1"/>
</dbReference>
<evidence type="ECO:0000256" key="7">
    <source>
        <dbReference type="HAMAP-Rule" id="MF_00107"/>
    </source>
</evidence>
<dbReference type="GO" id="GO:0046872">
    <property type="term" value="F:metal ion binding"/>
    <property type="evidence" value="ECO:0007669"/>
    <property type="project" value="UniProtKB-KW"/>
</dbReference>
<dbReference type="InterPro" id="IPR036571">
    <property type="entry name" value="MECDP_synthase_sf"/>
</dbReference>
<dbReference type="OrthoDB" id="9804336at2"/>
<evidence type="ECO:0000256" key="6">
    <source>
        <dbReference type="ARBA" id="ARBA00023239"/>
    </source>
</evidence>
<dbReference type="Proteomes" id="UP000186309">
    <property type="component" value="Chromosome"/>
</dbReference>
<evidence type="ECO:0000256" key="8">
    <source>
        <dbReference type="RuleBase" id="RU004395"/>
    </source>
</evidence>
<accession>A0A1U7CU67</accession>
<comment type="pathway">
    <text evidence="2 7">Isoprenoid biosynthesis; isopentenyl diphosphate biosynthesis via DXP pathway; isopentenyl diphosphate from 1-deoxy-D-xylulose 5-phosphate: step 4/6.</text>
</comment>
<comment type="catalytic activity">
    <reaction evidence="1 7 8">
        <text>4-CDP-2-C-methyl-D-erythritol 2-phosphate = 2-C-methyl-D-erythritol 2,4-cyclic diphosphate + CMP</text>
        <dbReference type="Rhea" id="RHEA:23864"/>
        <dbReference type="ChEBI" id="CHEBI:57919"/>
        <dbReference type="ChEBI" id="CHEBI:58483"/>
        <dbReference type="ChEBI" id="CHEBI:60377"/>
        <dbReference type="EC" id="4.6.1.12"/>
    </reaction>
</comment>
<keyword evidence="5 7" id="KW-0414">Isoprene biosynthesis</keyword>
<name>A0A1U7CU67_9BACT</name>
<feature type="binding site" evidence="7">
    <location>
        <position position="8"/>
    </location>
    <ligand>
        <name>a divalent metal cation</name>
        <dbReference type="ChEBI" id="CHEBI:60240"/>
    </ligand>
</feature>
<comment type="function">
    <text evidence="7">Involved in the biosynthesis of isopentenyl diphosphate (IPP) and dimethylallyl diphosphate (DMAPP), two major building blocks of isoprenoid compounds. Catalyzes the conversion of 4-diphosphocytidyl-2-C-methyl-D-erythritol 2-phosphate (CDP-ME2P) to 2-C-methyl-D-erythritol 2,4-cyclodiphosphate (ME-CPP) with a corresponding release of cytidine 5-monophosphate (CMP).</text>
</comment>
<reference evidence="11" key="1">
    <citation type="submission" date="2016-12" db="EMBL/GenBank/DDBJ databases">
        <title>Comparative genomics of four Isosphaeraceae planctomycetes: a common pool of plasmids and glycoside hydrolase genes.</title>
        <authorList>
            <person name="Ivanova A."/>
        </authorList>
    </citation>
    <scope>NUCLEOTIDE SEQUENCE [LARGE SCALE GENOMIC DNA]</scope>
    <source>
        <strain evidence="11">PX4</strain>
    </source>
</reference>
<feature type="binding site" evidence="7">
    <location>
        <begin position="8"/>
        <end position="10"/>
    </location>
    <ligand>
        <name>4-CDP-2-C-methyl-D-erythritol 2-phosphate</name>
        <dbReference type="ChEBI" id="CHEBI:57919"/>
    </ligand>
</feature>
<proteinExistence type="inferred from homology"/>
<dbReference type="GO" id="GO:0016114">
    <property type="term" value="P:terpenoid biosynthetic process"/>
    <property type="evidence" value="ECO:0007669"/>
    <property type="project" value="InterPro"/>
</dbReference>